<evidence type="ECO:0000256" key="2">
    <source>
        <dbReference type="ARBA" id="ARBA00023110"/>
    </source>
</evidence>
<sequence>MSGWEVRFSKSRQMPYFYNPGTSESVWDPPAGLSPDQIARLPGAAQYLQGGQGGQAQGGAGGRAGEVRASHILVKHAGSRRPSSWRTPNITRPLAEARQRIQQIIDHLQSVPQQDLPREFARIAAEESDCSSAKKGGDLGWFGAGAMQKSFEEATFALQPGQLSPVVESDSGVHVILRTG</sequence>
<dbReference type="EMBL" id="JAODAN010000002">
    <property type="protein sequence ID" value="KAK1926824.1"/>
    <property type="molecule type" value="Genomic_DNA"/>
</dbReference>
<dbReference type="FunFam" id="3.10.50.40:FF:000026">
    <property type="entry name" value="Peptidyl-prolyl cis-trans isomerase"/>
    <property type="match status" value="1"/>
</dbReference>
<dbReference type="PROSITE" id="PS50020">
    <property type="entry name" value="WW_DOMAIN_2"/>
    <property type="match status" value="1"/>
</dbReference>
<dbReference type="GO" id="GO:0060261">
    <property type="term" value="P:positive regulation of transcription initiation by RNA polymerase II"/>
    <property type="evidence" value="ECO:0007669"/>
    <property type="project" value="UniProtKB-ARBA"/>
</dbReference>
<evidence type="ECO:0000256" key="3">
    <source>
        <dbReference type="ARBA" id="ARBA00023235"/>
    </source>
</evidence>
<dbReference type="InterPro" id="IPR000297">
    <property type="entry name" value="PPIase_PpiC"/>
</dbReference>
<evidence type="ECO:0000256" key="5">
    <source>
        <dbReference type="RuleBase" id="RU363014"/>
    </source>
</evidence>
<dbReference type="PROSITE" id="PS50198">
    <property type="entry name" value="PPIC_PPIASE_2"/>
    <property type="match status" value="1"/>
</dbReference>
<keyword evidence="9" id="KW-1185">Reference proteome</keyword>
<dbReference type="InterPro" id="IPR046357">
    <property type="entry name" value="PPIase_dom_sf"/>
</dbReference>
<accession>A0AAD9FV83</accession>
<evidence type="ECO:0000256" key="1">
    <source>
        <dbReference type="ARBA" id="ARBA00000971"/>
    </source>
</evidence>
<evidence type="ECO:0000313" key="9">
    <source>
        <dbReference type="Proteomes" id="UP001182556"/>
    </source>
</evidence>
<evidence type="ECO:0000256" key="4">
    <source>
        <dbReference type="PROSITE-ProRule" id="PRU00278"/>
    </source>
</evidence>
<dbReference type="SUPFAM" id="SSF51045">
    <property type="entry name" value="WW domain"/>
    <property type="match status" value="1"/>
</dbReference>
<dbReference type="SMART" id="SM00456">
    <property type="entry name" value="WW"/>
    <property type="match status" value="1"/>
</dbReference>
<comment type="caution">
    <text evidence="8">The sequence shown here is derived from an EMBL/GenBank/DDBJ whole genome shotgun (WGS) entry which is preliminary data.</text>
</comment>
<dbReference type="CDD" id="cd00201">
    <property type="entry name" value="WW"/>
    <property type="match status" value="1"/>
</dbReference>
<organism evidence="8 9">
    <name type="scientific">Papiliotrema laurentii</name>
    <name type="common">Cryptococcus laurentii</name>
    <dbReference type="NCBI Taxonomy" id="5418"/>
    <lineage>
        <taxon>Eukaryota</taxon>
        <taxon>Fungi</taxon>
        <taxon>Dikarya</taxon>
        <taxon>Basidiomycota</taxon>
        <taxon>Agaricomycotina</taxon>
        <taxon>Tremellomycetes</taxon>
        <taxon>Tremellales</taxon>
        <taxon>Rhynchogastremaceae</taxon>
        <taxon>Papiliotrema</taxon>
    </lineage>
</organism>
<dbReference type="Gene3D" id="2.20.70.10">
    <property type="match status" value="1"/>
</dbReference>
<dbReference type="GO" id="GO:0003755">
    <property type="term" value="F:peptidyl-prolyl cis-trans isomerase activity"/>
    <property type="evidence" value="ECO:0007669"/>
    <property type="project" value="UniProtKB-UniRule"/>
</dbReference>
<dbReference type="PANTHER" id="PTHR10657">
    <property type="entry name" value="PEPTIDYL-PROLYL CIS-TRANS ISOMERASE"/>
    <property type="match status" value="1"/>
</dbReference>
<evidence type="ECO:0000313" key="8">
    <source>
        <dbReference type="EMBL" id="KAK1926824.1"/>
    </source>
</evidence>
<dbReference type="InterPro" id="IPR036020">
    <property type="entry name" value="WW_dom_sf"/>
</dbReference>
<dbReference type="InterPro" id="IPR051370">
    <property type="entry name" value="PPIase_Pin1"/>
</dbReference>
<dbReference type="Proteomes" id="UP001182556">
    <property type="component" value="Unassembled WGS sequence"/>
</dbReference>
<feature type="domain" description="WW" evidence="6">
    <location>
        <begin position="1"/>
        <end position="32"/>
    </location>
</feature>
<dbReference type="GO" id="GO:0005829">
    <property type="term" value="C:cytosol"/>
    <property type="evidence" value="ECO:0007669"/>
    <property type="project" value="TreeGrafter"/>
</dbReference>
<dbReference type="EC" id="5.2.1.8" evidence="5"/>
<dbReference type="GO" id="GO:0005634">
    <property type="term" value="C:nucleus"/>
    <property type="evidence" value="ECO:0007669"/>
    <property type="project" value="TreeGrafter"/>
</dbReference>
<name>A0AAD9FV83_PAPLA</name>
<feature type="domain" description="PpiC" evidence="7">
    <location>
        <begin position="64"/>
        <end position="180"/>
    </location>
</feature>
<keyword evidence="2 4" id="KW-0697">Rotamase</keyword>
<dbReference type="Pfam" id="PF00639">
    <property type="entry name" value="Rotamase"/>
    <property type="match status" value="1"/>
</dbReference>
<dbReference type="Gene3D" id="3.10.50.40">
    <property type="match status" value="1"/>
</dbReference>
<evidence type="ECO:0000259" key="7">
    <source>
        <dbReference type="PROSITE" id="PS50198"/>
    </source>
</evidence>
<comment type="catalytic activity">
    <reaction evidence="1 5">
        <text>[protein]-peptidylproline (omega=180) = [protein]-peptidylproline (omega=0)</text>
        <dbReference type="Rhea" id="RHEA:16237"/>
        <dbReference type="Rhea" id="RHEA-COMP:10747"/>
        <dbReference type="Rhea" id="RHEA-COMP:10748"/>
        <dbReference type="ChEBI" id="CHEBI:83833"/>
        <dbReference type="ChEBI" id="CHEBI:83834"/>
        <dbReference type="EC" id="5.2.1.8"/>
    </reaction>
</comment>
<dbReference type="InterPro" id="IPR001202">
    <property type="entry name" value="WW_dom"/>
</dbReference>
<dbReference type="PANTHER" id="PTHR10657:SF4">
    <property type="entry name" value="PEPTIDYL-PROLYL CIS-TRANS ISOMERASE-RELATED"/>
    <property type="match status" value="1"/>
</dbReference>
<gene>
    <name evidence="8" type="ORF">DB88DRAFT_483127</name>
</gene>
<dbReference type="AlphaFoldDB" id="A0AAD9FV83"/>
<evidence type="ECO:0000259" key="6">
    <source>
        <dbReference type="PROSITE" id="PS50020"/>
    </source>
</evidence>
<dbReference type="Pfam" id="PF00397">
    <property type="entry name" value="WW"/>
    <property type="match status" value="1"/>
</dbReference>
<proteinExistence type="predicted"/>
<dbReference type="SUPFAM" id="SSF54534">
    <property type="entry name" value="FKBP-like"/>
    <property type="match status" value="1"/>
</dbReference>
<keyword evidence="3 4" id="KW-0413">Isomerase</keyword>
<protein>
    <recommendedName>
        <fullName evidence="5">Peptidyl-prolyl cis-trans isomerase</fullName>
        <ecNumber evidence="5">5.2.1.8</ecNumber>
    </recommendedName>
</protein>
<reference evidence="8" key="1">
    <citation type="submission" date="2023-02" db="EMBL/GenBank/DDBJ databases">
        <title>Identification and recombinant expression of a fungal hydrolase from Papiliotrema laurentii that hydrolyzes apple cutin and clears colloidal polyester polyurethane.</title>
        <authorList>
            <consortium name="DOE Joint Genome Institute"/>
            <person name="Roman V.A."/>
            <person name="Bojanowski C."/>
            <person name="Crable B.R."/>
            <person name="Wagner D.N."/>
            <person name="Hung C.S."/>
            <person name="Nadeau L.J."/>
            <person name="Schratz L."/>
            <person name="Haridas S."/>
            <person name="Pangilinan J."/>
            <person name="Lipzen A."/>
            <person name="Na H."/>
            <person name="Yan M."/>
            <person name="Ng V."/>
            <person name="Grigoriev I.V."/>
            <person name="Spatafora J.W."/>
            <person name="Barlow D."/>
            <person name="Biffinger J."/>
            <person name="Kelley-Loughnane N."/>
            <person name="Varaljay V.A."/>
            <person name="Crookes-Goodson W.J."/>
        </authorList>
    </citation>
    <scope>NUCLEOTIDE SEQUENCE</scope>
    <source>
        <strain evidence="8">5307AH</strain>
    </source>
</reference>